<dbReference type="PANTHER" id="PTHR30157:SF0">
    <property type="entry name" value="NADPH-DEPENDENT FERRIC-CHELATE REDUCTASE"/>
    <property type="match status" value="1"/>
</dbReference>
<evidence type="ECO:0000313" key="3">
    <source>
        <dbReference type="EMBL" id="SPJ32405.1"/>
    </source>
</evidence>
<dbReference type="GO" id="GO:0016491">
    <property type="term" value="F:oxidoreductase activity"/>
    <property type="evidence" value="ECO:0007669"/>
    <property type="project" value="InterPro"/>
</dbReference>
<evidence type="ECO:0000313" key="4">
    <source>
        <dbReference type="Proteomes" id="UP000244934"/>
    </source>
</evidence>
<name>A0A2R8CHL9_9GAMM</name>
<reference evidence="4" key="1">
    <citation type="submission" date="2018-03" db="EMBL/GenBank/DDBJ databases">
        <authorList>
            <person name="Navarro De La Torre S."/>
        </authorList>
    </citation>
    <scope>NUCLEOTIDE SEQUENCE [LARGE SCALE GENOMIC DNA]</scope>
    <source>
        <strain evidence="4">EAod3</strain>
    </source>
</reference>
<dbReference type="InterPro" id="IPR007037">
    <property type="entry name" value="SIP_rossman_dom"/>
</dbReference>
<dbReference type="PROSITE" id="PS51384">
    <property type="entry name" value="FAD_FR"/>
    <property type="match status" value="1"/>
</dbReference>
<dbReference type="InterPro" id="IPR017938">
    <property type="entry name" value="Riboflavin_synthase-like_b-brl"/>
</dbReference>
<dbReference type="InterPro" id="IPR039261">
    <property type="entry name" value="FNR_nucleotide-bd"/>
</dbReference>
<dbReference type="InterPro" id="IPR039374">
    <property type="entry name" value="SIP_fam"/>
</dbReference>
<dbReference type="AlphaFoldDB" id="A0A2R8CHL9"/>
<dbReference type="Gene3D" id="2.40.30.10">
    <property type="entry name" value="Translation factors"/>
    <property type="match status" value="1"/>
</dbReference>
<gene>
    <name evidence="3" type="primary">viuB_1</name>
    <name evidence="3" type="ORF">KSP9073_00405</name>
</gene>
<dbReference type="PANTHER" id="PTHR30157">
    <property type="entry name" value="FERRIC REDUCTASE, NADPH-DEPENDENT"/>
    <property type="match status" value="1"/>
</dbReference>
<protein>
    <submittedName>
        <fullName evidence="3">Vibriobactin utilization protein ViuB</fullName>
    </submittedName>
</protein>
<dbReference type="SUPFAM" id="SSF63380">
    <property type="entry name" value="Riboflavin synthase domain-like"/>
    <property type="match status" value="1"/>
</dbReference>
<dbReference type="Pfam" id="PF04954">
    <property type="entry name" value="SIP"/>
    <property type="match status" value="1"/>
</dbReference>
<dbReference type="InterPro" id="IPR013113">
    <property type="entry name" value="SIP_FAD-bd"/>
</dbReference>
<dbReference type="Pfam" id="PF08021">
    <property type="entry name" value="FAD_binding_9"/>
    <property type="match status" value="1"/>
</dbReference>
<dbReference type="Proteomes" id="UP000244934">
    <property type="component" value="Unassembled WGS sequence"/>
</dbReference>
<sequence length="246" mass="27257">MSRPAPRRFTVLDKTLITPHMLRVTLGGEGMVTFPEDQAGTYIKLVFTRDDGTSFLRTYTVRAQREDAIDVDFVLHEDGGPAAQWADRAAPGDTIEIGGPGPRKRVDATADWFLLAGDMTALPAISDNLENLPASARGHAVIEVISEAEIQPLDKPDGITLHWVVNEHPGEESDALPEAVRAIDWEDGRPAVWAACEFSSMRKLRHYFKAEREVAKSDLYVSSYWKLGMNEERHKSAKQEDAAQSG</sequence>
<dbReference type="InterPro" id="IPR017927">
    <property type="entry name" value="FAD-bd_FR_type"/>
</dbReference>
<keyword evidence="4" id="KW-1185">Reference proteome</keyword>
<organism evidence="3 4">
    <name type="scientific">Kushneria phyllosphaerae</name>
    <dbReference type="NCBI Taxonomy" id="2100822"/>
    <lineage>
        <taxon>Bacteria</taxon>
        <taxon>Pseudomonadati</taxon>
        <taxon>Pseudomonadota</taxon>
        <taxon>Gammaproteobacteria</taxon>
        <taxon>Oceanospirillales</taxon>
        <taxon>Halomonadaceae</taxon>
        <taxon>Kushneria</taxon>
    </lineage>
</organism>
<evidence type="ECO:0000256" key="1">
    <source>
        <dbReference type="ARBA" id="ARBA00035644"/>
    </source>
</evidence>
<dbReference type="RefSeq" id="WP_108841278.1">
    <property type="nucleotide sequence ID" value="NZ_ONZI01000001.1"/>
</dbReference>
<dbReference type="OrthoDB" id="9814826at2"/>
<dbReference type="EMBL" id="ONZI01000001">
    <property type="protein sequence ID" value="SPJ32405.1"/>
    <property type="molecule type" value="Genomic_DNA"/>
</dbReference>
<dbReference type="Gene3D" id="3.40.50.80">
    <property type="entry name" value="Nucleotide-binding domain of ferredoxin-NADP reductase (FNR) module"/>
    <property type="match status" value="1"/>
</dbReference>
<dbReference type="CDD" id="cd06193">
    <property type="entry name" value="siderophore_interacting"/>
    <property type="match status" value="1"/>
</dbReference>
<accession>A0A2R8CHL9</accession>
<proteinExistence type="inferred from homology"/>
<comment type="similarity">
    <text evidence="1">Belongs to the SIP oxidoreductase family.</text>
</comment>
<evidence type="ECO:0000259" key="2">
    <source>
        <dbReference type="PROSITE" id="PS51384"/>
    </source>
</evidence>
<feature type="domain" description="FAD-binding FR-type" evidence="2">
    <location>
        <begin position="4"/>
        <end position="107"/>
    </location>
</feature>